<dbReference type="GO" id="GO:0006660">
    <property type="term" value="P:phosphatidylserine catabolic process"/>
    <property type="evidence" value="ECO:0007669"/>
    <property type="project" value="TreeGrafter"/>
</dbReference>
<dbReference type="VEuPathDB" id="VectorBase:AARA21_011209"/>
<evidence type="ECO:0000256" key="10">
    <source>
        <dbReference type="ARBA" id="ARBA00031021"/>
    </source>
</evidence>
<dbReference type="Gene3D" id="3.40.50.1820">
    <property type="entry name" value="alpha/beta hydrolase"/>
    <property type="match status" value="1"/>
</dbReference>
<dbReference type="GO" id="GO:0052651">
    <property type="term" value="P:monoacylglycerol catabolic process"/>
    <property type="evidence" value="ECO:0007669"/>
    <property type="project" value="TreeGrafter"/>
</dbReference>
<keyword evidence="9" id="KW-0472">Membrane</keyword>
<dbReference type="PANTHER" id="PTHR12277:SF194">
    <property type="entry name" value="FI04476P"/>
    <property type="match status" value="1"/>
</dbReference>
<evidence type="ECO:0000256" key="13">
    <source>
        <dbReference type="ARBA" id="ARBA00046393"/>
    </source>
</evidence>
<dbReference type="GO" id="GO:0005789">
    <property type="term" value="C:endoplasmic reticulum membrane"/>
    <property type="evidence" value="ECO:0007669"/>
    <property type="project" value="TreeGrafter"/>
</dbReference>
<keyword evidence="8" id="KW-0496">Mitochondrion</keyword>
<evidence type="ECO:0000256" key="6">
    <source>
        <dbReference type="ARBA" id="ARBA00022792"/>
    </source>
</evidence>
<dbReference type="GO" id="GO:0004622">
    <property type="term" value="F:phosphatidylcholine lysophospholipase activity"/>
    <property type="evidence" value="ECO:0007669"/>
    <property type="project" value="TreeGrafter"/>
</dbReference>
<dbReference type="EMBL" id="APCN01003272">
    <property type="status" value="NOT_ANNOTATED_CDS"/>
    <property type="molecule type" value="Genomic_DNA"/>
</dbReference>
<dbReference type="GO" id="GO:0005743">
    <property type="term" value="C:mitochondrial inner membrane"/>
    <property type="evidence" value="ECO:0007669"/>
    <property type="project" value="UniProtKB-SubCell"/>
</dbReference>
<dbReference type="AlphaFoldDB" id="A0A182HPU3"/>
<evidence type="ECO:0000256" key="8">
    <source>
        <dbReference type="ARBA" id="ARBA00023128"/>
    </source>
</evidence>
<dbReference type="InterPro" id="IPR003197">
    <property type="entry name" value="QCR7"/>
</dbReference>
<dbReference type="InterPro" id="IPR029058">
    <property type="entry name" value="AB_hydrolase_fold"/>
</dbReference>
<dbReference type="Gene3D" id="1.10.1090.10">
    <property type="entry name" value="Cytochrome b-c1 complex subunit 7"/>
    <property type="match status" value="1"/>
</dbReference>
<feature type="domain" description="Serine aminopeptidase S33" evidence="14">
    <location>
        <begin position="307"/>
        <end position="431"/>
    </location>
</feature>
<sequence>MSYLARKGPAVYSALGKWAYNMAGFNQYGLHRDDCLYENEDVKEAIRRLPEKLKDERNFRITRALHLSMTKTILPKEQWTKYEEDTKYLEPYLQEVVRERDEKVKWESNKMAMFDLDRLITDLFKTTVLPGIAIGLWLTDLIGRCTCAVAVLLFLVGFVILPIIFKYSYALQKSILFLTFITYPPNLDLKRPEKSGLYATRNFYVNHHDHEEDLEVNVAVWHVLPLDLVRRYAKELHVDERTIANKTLPTIDGTTSNGGSIVADEKHHAGDRYKGIEKVLRSDGFQLTDEKHQRDLFEETLRATTNDVVLYLHGNTASRGAPHRVELYQMLRALNYHVIAIDYRGYGDSANLSPSELGVVYDALAVYQYITSITNNPVYLWGHSLGTGVSTHLLSLLTEMSLPGPKAVVLESPFNNIKEEICAHPFSKLYRHLPWFDYLISRPMYKNKLRFESDQHIAEFRQPVLILHAEDDLVVPFELGYKLYRKALDTRGKSWGPIEFHRFEKSSHYGHKYICRAPNLPEIIVRFFHAYRDAQY</sequence>
<evidence type="ECO:0000256" key="7">
    <source>
        <dbReference type="ARBA" id="ARBA00022982"/>
    </source>
</evidence>
<protein>
    <recommendedName>
        <fullName evidence="3">Cytochrome b-c1 complex subunit 7</fullName>
    </recommendedName>
    <alternativeName>
        <fullName evidence="11">Complex III subunit 7</fullName>
    </alternativeName>
    <alternativeName>
        <fullName evidence="10">Complex III subunit VII</fullName>
    </alternativeName>
    <alternativeName>
        <fullName evidence="12">Ubiquinol-cytochrome c reductase complex 14 kDa protein</fullName>
    </alternativeName>
</protein>
<dbReference type="FunFam" id="1.10.1090.10:FF:000001">
    <property type="entry name" value="Cytochrome b-c1 complex subunit 7"/>
    <property type="match status" value="1"/>
</dbReference>
<dbReference type="InterPro" id="IPR036544">
    <property type="entry name" value="QCR7_sf"/>
</dbReference>
<evidence type="ECO:0000256" key="4">
    <source>
        <dbReference type="ARBA" id="ARBA00022448"/>
    </source>
</evidence>
<dbReference type="ESTHER" id="anoga-a0ngj1">
    <property type="family name" value="ABHD12-PHARC"/>
</dbReference>
<dbReference type="VEuPathDB" id="VectorBase:AARA003282"/>
<dbReference type="EnsemblMetazoa" id="AARA003282-RA">
    <property type="protein sequence ID" value="AARA003282-PA"/>
    <property type="gene ID" value="AARA003282"/>
</dbReference>
<keyword evidence="5" id="KW-0679">Respiratory chain</keyword>
<evidence type="ECO:0000313" key="15">
    <source>
        <dbReference type="EnsemblMetazoa" id="AARA003282-PA"/>
    </source>
</evidence>
<accession>A0A182HPU3</accession>
<keyword evidence="16" id="KW-1185">Reference proteome</keyword>
<evidence type="ECO:0000256" key="3">
    <source>
        <dbReference type="ARBA" id="ARBA00016323"/>
    </source>
</evidence>
<dbReference type="SUPFAM" id="SSF53474">
    <property type="entry name" value="alpha/beta-Hydrolases"/>
    <property type="match status" value="1"/>
</dbReference>
<evidence type="ECO:0000259" key="14">
    <source>
        <dbReference type="Pfam" id="PF12146"/>
    </source>
</evidence>
<dbReference type="GO" id="GO:0047372">
    <property type="term" value="F:monoacylglycerol lipase activity"/>
    <property type="evidence" value="ECO:0007669"/>
    <property type="project" value="TreeGrafter"/>
</dbReference>
<dbReference type="InterPro" id="IPR022742">
    <property type="entry name" value="Hydrolase_4"/>
</dbReference>
<evidence type="ECO:0000256" key="2">
    <source>
        <dbReference type="ARBA" id="ARBA00008554"/>
    </source>
</evidence>
<dbReference type="Pfam" id="PF12146">
    <property type="entry name" value="Hydrolase_4"/>
    <property type="match status" value="1"/>
</dbReference>
<dbReference type="GO" id="GO:0006122">
    <property type="term" value="P:mitochondrial electron transport, ubiquinol to cytochrome c"/>
    <property type="evidence" value="ECO:0007669"/>
    <property type="project" value="InterPro"/>
</dbReference>
<organism evidence="15 16">
    <name type="scientific">Anopheles arabiensis</name>
    <name type="common">Mosquito</name>
    <dbReference type="NCBI Taxonomy" id="7173"/>
    <lineage>
        <taxon>Eukaryota</taxon>
        <taxon>Metazoa</taxon>
        <taxon>Ecdysozoa</taxon>
        <taxon>Arthropoda</taxon>
        <taxon>Hexapoda</taxon>
        <taxon>Insecta</taxon>
        <taxon>Pterygota</taxon>
        <taxon>Neoptera</taxon>
        <taxon>Endopterygota</taxon>
        <taxon>Diptera</taxon>
        <taxon>Nematocera</taxon>
        <taxon>Culicoidea</taxon>
        <taxon>Culicidae</taxon>
        <taxon>Anophelinae</taxon>
        <taxon>Anopheles</taxon>
    </lineage>
</organism>
<evidence type="ECO:0000256" key="9">
    <source>
        <dbReference type="ARBA" id="ARBA00023136"/>
    </source>
</evidence>
<proteinExistence type="inferred from homology"/>
<evidence type="ECO:0000256" key="12">
    <source>
        <dbReference type="ARBA" id="ARBA00032927"/>
    </source>
</evidence>
<keyword evidence="7" id="KW-0249">Electron transport</keyword>
<dbReference type="Pfam" id="PF02271">
    <property type="entry name" value="UCR_14kD"/>
    <property type="match status" value="1"/>
</dbReference>
<evidence type="ECO:0000313" key="16">
    <source>
        <dbReference type="Proteomes" id="UP000075840"/>
    </source>
</evidence>
<evidence type="ECO:0000256" key="1">
    <source>
        <dbReference type="ARBA" id="ARBA00004443"/>
    </source>
</evidence>
<keyword evidence="6" id="KW-0999">Mitochondrion inner membrane</keyword>
<dbReference type="SUPFAM" id="SSF81524">
    <property type="entry name" value="14 kDa protein of cytochrome bc1 complex (Ubiquinol-cytochrome c reductase)"/>
    <property type="match status" value="1"/>
</dbReference>
<comment type="subcellular location">
    <subcellularLocation>
        <location evidence="1">Mitochondrion inner membrane</location>
        <topology evidence="1">Peripheral membrane protein</topology>
        <orientation evidence="1">Matrix side</orientation>
    </subcellularLocation>
</comment>
<dbReference type="Proteomes" id="UP000075840">
    <property type="component" value="Unassembled WGS sequence"/>
</dbReference>
<reference evidence="15" key="1">
    <citation type="submission" date="2022-08" db="UniProtKB">
        <authorList>
            <consortium name="EnsemblMetazoa"/>
        </authorList>
    </citation>
    <scope>IDENTIFICATION</scope>
    <source>
        <strain evidence="15">Dongola</strain>
    </source>
</reference>
<comment type="similarity">
    <text evidence="2">Belongs to the UQCRB/QCR7 family.</text>
</comment>
<dbReference type="PANTHER" id="PTHR12277">
    <property type="entry name" value="ALPHA/BETA HYDROLASE DOMAIN-CONTAINING PROTEIN"/>
    <property type="match status" value="1"/>
</dbReference>
<dbReference type="VEuPathDB" id="VectorBase:AARA21_004723"/>
<name>A0A182HPU3_ANOAR</name>
<dbReference type="GO" id="GO:0045275">
    <property type="term" value="C:respiratory chain complex III"/>
    <property type="evidence" value="ECO:0007669"/>
    <property type="project" value="InterPro"/>
</dbReference>
<keyword evidence="4" id="KW-0813">Transport</keyword>
<comment type="subunit">
    <text evidence="13">Component of the ubiquinol-cytochrome c oxidoreductase (cytochrome b-c1 complex, complex III, CIII), a multisubunit enzyme composed of 11 subunits. The complex is composed of 3 respiratory subunits cytochrome b, cytochrome c1 and Rieske protein UQCRFS1, 2 core protein subunits UQCRC1/QCR1 and UQCRC2/QCR2, and 6 low-molecular weight protein subunits UQCRH/QCR6, UQCRB/QCR7, UQCRQ/QCR8, UQCR10/QCR9, UQCR11/QCR10 and subunit 9, the cleavage product of Rieske protein UQCRFS1. The complex exists as an obligatory dimer and forms supercomplexes (SCs) in the inner mitochondrial membrane with NADH-ubiquinone oxidoreductase (complex I, CI) and cytochrome c oxidase (complex IV, CIV), resulting in different assemblies (supercomplex SCI(1)III(2)IV(1) and megacomplex MCI(2)III(2)IV(2)).</text>
</comment>
<evidence type="ECO:0000256" key="11">
    <source>
        <dbReference type="ARBA" id="ARBA00031684"/>
    </source>
</evidence>
<evidence type="ECO:0000256" key="5">
    <source>
        <dbReference type="ARBA" id="ARBA00022660"/>
    </source>
</evidence>